<evidence type="ECO:0000256" key="1">
    <source>
        <dbReference type="SAM" id="MobiDB-lite"/>
    </source>
</evidence>
<organism evidence="2">
    <name type="scientific">Arundo donax</name>
    <name type="common">Giant reed</name>
    <name type="synonym">Donax arundinaceus</name>
    <dbReference type="NCBI Taxonomy" id="35708"/>
    <lineage>
        <taxon>Eukaryota</taxon>
        <taxon>Viridiplantae</taxon>
        <taxon>Streptophyta</taxon>
        <taxon>Embryophyta</taxon>
        <taxon>Tracheophyta</taxon>
        <taxon>Spermatophyta</taxon>
        <taxon>Magnoliopsida</taxon>
        <taxon>Liliopsida</taxon>
        <taxon>Poales</taxon>
        <taxon>Poaceae</taxon>
        <taxon>PACMAD clade</taxon>
        <taxon>Arundinoideae</taxon>
        <taxon>Arundineae</taxon>
        <taxon>Arundo</taxon>
    </lineage>
</organism>
<protein>
    <submittedName>
        <fullName evidence="2">Uncharacterized protein</fullName>
    </submittedName>
</protein>
<feature type="region of interest" description="Disordered" evidence="1">
    <location>
        <begin position="1"/>
        <end position="28"/>
    </location>
</feature>
<reference evidence="2" key="2">
    <citation type="journal article" date="2015" name="Data Brief">
        <title>Shoot transcriptome of the giant reed, Arundo donax.</title>
        <authorList>
            <person name="Barrero R.A."/>
            <person name="Guerrero F.D."/>
            <person name="Moolhuijzen P."/>
            <person name="Goolsby J.A."/>
            <person name="Tidwell J."/>
            <person name="Bellgard S.E."/>
            <person name="Bellgard M.I."/>
        </authorList>
    </citation>
    <scope>NUCLEOTIDE SEQUENCE</scope>
    <source>
        <tissue evidence="2">Shoot tissue taken approximately 20 cm above the soil surface</tissue>
    </source>
</reference>
<proteinExistence type="predicted"/>
<name>A0A0A8YX13_ARUDO</name>
<accession>A0A0A8YX13</accession>
<sequence length="28" mass="3111">MSSRGMTKGPPAKVKKSKHIVGHMEFKL</sequence>
<reference evidence="2" key="1">
    <citation type="submission" date="2014-09" db="EMBL/GenBank/DDBJ databases">
        <authorList>
            <person name="Magalhaes I.L.F."/>
            <person name="Oliveira U."/>
            <person name="Santos F.R."/>
            <person name="Vidigal T.H.D.A."/>
            <person name="Brescovit A.D."/>
            <person name="Santos A.J."/>
        </authorList>
    </citation>
    <scope>NUCLEOTIDE SEQUENCE</scope>
    <source>
        <tissue evidence="2">Shoot tissue taken approximately 20 cm above the soil surface</tissue>
    </source>
</reference>
<dbReference type="AlphaFoldDB" id="A0A0A8YX13"/>
<evidence type="ECO:0000313" key="2">
    <source>
        <dbReference type="EMBL" id="JAD31669.1"/>
    </source>
</evidence>
<dbReference type="EMBL" id="GBRH01266226">
    <property type="protein sequence ID" value="JAD31669.1"/>
    <property type="molecule type" value="Transcribed_RNA"/>
</dbReference>